<dbReference type="EC" id="2.3.1.47" evidence="2"/>
<reference evidence="6" key="1">
    <citation type="submission" date="2021-01" db="EMBL/GenBank/DDBJ databases">
        <title>Whole genome shotgun sequence of Dactylosporangium siamense NBRC 106093.</title>
        <authorList>
            <person name="Komaki H."/>
            <person name="Tamura T."/>
        </authorList>
    </citation>
    <scope>NUCLEOTIDE SEQUENCE</scope>
    <source>
        <strain evidence="6">NBRC 106093</strain>
    </source>
</reference>
<dbReference type="InterPro" id="IPR015422">
    <property type="entry name" value="PyrdxlP-dep_Trfase_small"/>
</dbReference>
<proteinExistence type="predicted"/>
<comment type="catalytic activity">
    <reaction evidence="5">
        <text>6-carboxyhexanoyl-[ACP] + L-alanine + H(+) = (8S)-8-amino-7-oxononanoate + holo-[ACP] + CO2</text>
        <dbReference type="Rhea" id="RHEA:42288"/>
        <dbReference type="Rhea" id="RHEA-COMP:9685"/>
        <dbReference type="Rhea" id="RHEA-COMP:9955"/>
        <dbReference type="ChEBI" id="CHEBI:15378"/>
        <dbReference type="ChEBI" id="CHEBI:16526"/>
        <dbReference type="ChEBI" id="CHEBI:57972"/>
        <dbReference type="ChEBI" id="CHEBI:64479"/>
        <dbReference type="ChEBI" id="CHEBI:78846"/>
        <dbReference type="ChEBI" id="CHEBI:149468"/>
        <dbReference type="EC" id="2.3.1.47"/>
    </reaction>
</comment>
<dbReference type="GO" id="GO:0009102">
    <property type="term" value="P:biotin biosynthetic process"/>
    <property type="evidence" value="ECO:0007669"/>
    <property type="project" value="TreeGrafter"/>
</dbReference>
<dbReference type="PANTHER" id="PTHR13693">
    <property type="entry name" value="CLASS II AMINOTRANSFERASE/8-AMINO-7-OXONONANOATE SYNTHASE"/>
    <property type="match status" value="1"/>
</dbReference>
<keyword evidence="3" id="KW-0808">Transferase</keyword>
<keyword evidence="4" id="KW-0663">Pyridoxal phosphate</keyword>
<evidence type="ECO:0000256" key="4">
    <source>
        <dbReference type="ARBA" id="ARBA00022898"/>
    </source>
</evidence>
<dbReference type="PANTHER" id="PTHR13693:SF100">
    <property type="entry name" value="8-AMINO-7-OXONONANOATE SYNTHASE"/>
    <property type="match status" value="1"/>
</dbReference>
<dbReference type="Proteomes" id="UP000660611">
    <property type="component" value="Unassembled WGS sequence"/>
</dbReference>
<dbReference type="EMBL" id="BONQ01000081">
    <property type="protein sequence ID" value="GIG47100.1"/>
    <property type="molecule type" value="Genomic_DNA"/>
</dbReference>
<protein>
    <recommendedName>
        <fullName evidence="2">8-amino-7-oxononanoate synthase</fullName>
        <ecNumber evidence="2">2.3.1.47</ecNumber>
    </recommendedName>
</protein>
<name>A0A919PLP1_9ACTN</name>
<evidence type="ECO:0000256" key="5">
    <source>
        <dbReference type="ARBA" id="ARBA00047715"/>
    </source>
</evidence>
<dbReference type="SUPFAM" id="SSF53383">
    <property type="entry name" value="PLP-dependent transferases"/>
    <property type="match status" value="1"/>
</dbReference>
<evidence type="ECO:0000256" key="2">
    <source>
        <dbReference type="ARBA" id="ARBA00013187"/>
    </source>
</evidence>
<evidence type="ECO:0000256" key="3">
    <source>
        <dbReference type="ARBA" id="ARBA00022679"/>
    </source>
</evidence>
<evidence type="ECO:0000313" key="7">
    <source>
        <dbReference type="Proteomes" id="UP000660611"/>
    </source>
</evidence>
<dbReference type="InterPro" id="IPR015421">
    <property type="entry name" value="PyrdxlP-dep_Trfase_major"/>
</dbReference>
<gene>
    <name evidence="6" type="ORF">Dsi01nite_051410</name>
</gene>
<dbReference type="InterPro" id="IPR015424">
    <property type="entry name" value="PyrdxlP-dep_Trfase"/>
</dbReference>
<dbReference type="InterPro" id="IPR050087">
    <property type="entry name" value="AON_synthase_class-II"/>
</dbReference>
<dbReference type="GO" id="GO:0008483">
    <property type="term" value="F:transaminase activity"/>
    <property type="evidence" value="ECO:0007669"/>
    <property type="project" value="UniProtKB-KW"/>
</dbReference>
<comment type="caution">
    <text evidence="6">The sequence shown here is derived from an EMBL/GenBank/DDBJ whole genome shotgun (WGS) entry which is preliminary data.</text>
</comment>
<dbReference type="Gene3D" id="3.40.640.10">
    <property type="entry name" value="Type I PLP-dependent aspartate aminotransferase-like (Major domain)"/>
    <property type="match status" value="1"/>
</dbReference>
<comment type="cofactor">
    <cofactor evidence="1">
        <name>pyridoxal 5'-phosphate</name>
        <dbReference type="ChEBI" id="CHEBI:597326"/>
    </cofactor>
</comment>
<keyword evidence="7" id="KW-1185">Reference proteome</keyword>
<keyword evidence="6" id="KW-0032">Aminotransferase</keyword>
<dbReference type="RefSeq" id="WP_203848841.1">
    <property type="nucleotide sequence ID" value="NZ_BAAAVW010000017.1"/>
</dbReference>
<dbReference type="GO" id="GO:0008710">
    <property type="term" value="F:8-amino-7-oxononanoate synthase activity"/>
    <property type="evidence" value="ECO:0007669"/>
    <property type="project" value="UniProtKB-EC"/>
</dbReference>
<dbReference type="Gene3D" id="3.90.1150.10">
    <property type="entry name" value="Aspartate Aminotransferase, domain 1"/>
    <property type="match status" value="1"/>
</dbReference>
<dbReference type="AlphaFoldDB" id="A0A919PLP1"/>
<sequence length="432" mass="46832">MAKADDMLQTFDELISDGVRRGLVHNTAEDDRLDGRMITLGGAPTVNFGSCSYLGLETHPALKAAVVDAVERFGTQFSSSRAYLSAPTYPVAEEALSDLLGRPTLLTPSTTMGHLATMPTLISGDDVLLLDYQVHNSVQTAAKLAQAQGTRVELIPHSDLRTLRRRIGELRHTHRRIWYAVDGLYSMYADFAPFEALNELMAEQEQLWLYVDDAHSFSWTGWHGRGRALEALSPLALSRSVVAGSLNKSFAAAGGALSFPDAESRRRVFTLGGPLIFSGPVQPPMVGAVLASVELHRTAEVAQRQERLLHLIRHFNHLAAEHGLPLVSRSEAPIRCIGAGQPGVAYNLTARLRAAGYFTDVASAPAVPAKRSGVRITITAHHTEDDIAGLVDTLADALPRALAEEGENVTNLRRAFHRQLSPMYAVPALNAA</sequence>
<accession>A0A919PLP1</accession>
<organism evidence="6 7">
    <name type="scientific">Dactylosporangium siamense</name>
    <dbReference type="NCBI Taxonomy" id="685454"/>
    <lineage>
        <taxon>Bacteria</taxon>
        <taxon>Bacillati</taxon>
        <taxon>Actinomycetota</taxon>
        <taxon>Actinomycetes</taxon>
        <taxon>Micromonosporales</taxon>
        <taxon>Micromonosporaceae</taxon>
        <taxon>Dactylosporangium</taxon>
    </lineage>
</organism>
<evidence type="ECO:0000256" key="1">
    <source>
        <dbReference type="ARBA" id="ARBA00001933"/>
    </source>
</evidence>
<evidence type="ECO:0000313" key="6">
    <source>
        <dbReference type="EMBL" id="GIG47100.1"/>
    </source>
</evidence>